<dbReference type="InterPro" id="IPR039331">
    <property type="entry name" value="PAPs-like"/>
</dbReference>
<dbReference type="PANTHER" id="PTHR22953:SF153">
    <property type="entry name" value="PURPLE ACID PHOSPHATASE"/>
    <property type="match status" value="1"/>
</dbReference>
<dbReference type="Pfam" id="PF00149">
    <property type="entry name" value="Metallophos"/>
    <property type="match status" value="1"/>
</dbReference>
<dbReference type="SUPFAM" id="SSF56300">
    <property type="entry name" value="Metallo-dependent phosphatases"/>
    <property type="match status" value="1"/>
</dbReference>
<dbReference type="GO" id="GO:0003993">
    <property type="term" value="F:acid phosphatase activity"/>
    <property type="evidence" value="ECO:0007669"/>
    <property type="project" value="InterPro"/>
</dbReference>
<proteinExistence type="predicted"/>
<feature type="compositionally biased region" description="Basic and acidic residues" evidence="2">
    <location>
        <begin position="87"/>
        <end position="96"/>
    </location>
</feature>
<evidence type="ECO:0000256" key="2">
    <source>
        <dbReference type="SAM" id="MobiDB-lite"/>
    </source>
</evidence>
<gene>
    <name evidence="4" type="ORF">CKO25_16300</name>
</gene>
<dbReference type="RefSeq" id="WP_200388992.1">
    <property type="nucleotide sequence ID" value="NZ_NRSD01000021.1"/>
</dbReference>
<evidence type="ECO:0000313" key="4">
    <source>
        <dbReference type="EMBL" id="MBK1646178.1"/>
    </source>
</evidence>
<feature type="region of interest" description="Disordered" evidence="2">
    <location>
        <begin position="84"/>
        <end position="104"/>
    </location>
</feature>
<keyword evidence="5" id="KW-1185">Reference proteome</keyword>
<sequence>MCVGSAEDLPIKPQLLTDPYLQRPTHDSVEVAWVTEFTGKGHWLLFGSDAARIAEPDPARIADGPADVIPADLAVRVTAASTGRLSRMREDGDSRPPVDAPDGPIERQLRRHAARAEGLRPGERVPYRVLSLDNTGRPVLSDVFTLAPKPPPGQAVKILLTSDHQTLPMTPANLQKVEETVGRVDAVFVVGDLVNHPDRASQWFDDARGTAFFPALQGRASAIIEDQDGHETRYRGGRLIQHAPLYTIIGNHEVMGRSLPGRGLADEFNAAVPRKVAETAYEKCAGEINPNGDPEIRARWITDNSFNLDSYLELFALPDDSPGGETYWAETFGDIRVVGLYVTQIWRTPKLDAARPGRYREVDPLPDDPLDQGWGQHIFERIDRGSDQLAWLEREVASPAFRNAKYRVVLMHQPIHSLGANSSPPFTDPVRIEERDTNGALTGVRYEYPRADDYLVRDLEPLLRQAGVQLVVNGHSHLWNRFFDQGVHYLETSNVGNSFGAFHVLGGETRPLPSTPWDASNATAQGDPNGLEPIAPSIAPETDGDQVLPFVASNRLTLFSILDTSDGSVTSYAFDTGRRDSEVRTVDRFILRPWALVTSDVLRLEHQPALRP</sequence>
<dbReference type="PANTHER" id="PTHR22953">
    <property type="entry name" value="ACID PHOSPHATASE RELATED"/>
    <property type="match status" value="1"/>
</dbReference>
<dbReference type="Gene3D" id="3.60.21.10">
    <property type="match status" value="1"/>
</dbReference>
<feature type="domain" description="Calcineurin-like phosphoesterase" evidence="3">
    <location>
        <begin position="157"/>
        <end position="477"/>
    </location>
</feature>
<dbReference type="EMBL" id="NRSD01000021">
    <property type="protein sequence ID" value="MBK1646178.1"/>
    <property type="molecule type" value="Genomic_DNA"/>
</dbReference>
<keyword evidence="1" id="KW-0732">Signal</keyword>
<evidence type="ECO:0000256" key="1">
    <source>
        <dbReference type="ARBA" id="ARBA00022729"/>
    </source>
</evidence>
<organism evidence="4 5">
    <name type="scientific">Thiocapsa imhoffii</name>
    <dbReference type="NCBI Taxonomy" id="382777"/>
    <lineage>
        <taxon>Bacteria</taxon>
        <taxon>Pseudomonadati</taxon>
        <taxon>Pseudomonadota</taxon>
        <taxon>Gammaproteobacteria</taxon>
        <taxon>Chromatiales</taxon>
        <taxon>Chromatiaceae</taxon>
        <taxon>Thiocapsa</taxon>
    </lineage>
</organism>
<dbReference type="Proteomes" id="UP001138802">
    <property type="component" value="Unassembled WGS sequence"/>
</dbReference>
<evidence type="ECO:0000259" key="3">
    <source>
        <dbReference type="Pfam" id="PF00149"/>
    </source>
</evidence>
<comment type="caution">
    <text evidence="4">The sequence shown here is derived from an EMBL/GenBank/DDBJ whole genome shotgun (WGS) entry which is preliminary data.</text>
</comment>
<dbReference type="InterPro" id="IPR029052">
    <property type="entry name" value="Metallo-depent_PP-like"/>
</dbReference>
<name>A0A9X0WKC7_9GAMM</name>
<reference evidence="4 5" key="1">
    <citation type="journal article" date="2020" name="Microorganisms">
        <title>Osmotic Adaptation and Compatible Solute Biosynthesis of Phototrophic Bacteria as Revealed from Genome Analyses.</title>
        <authorList>
            <person name="Imhoff J.F."/>
            <person name="Rahn T."/>
            <person name="Kunzel S."/>
            <person name="Keller A."/>
            <person name="Neulinger S.C."/>
        </authorList>
    </citation>
    <scope>NUCLEOTIDE SEQUENCE [LARGE SCALE GENOMIC DNA]</scope>
    <source>
        <strain evidence="4 5">DSM 21303</strain>
    </source>
</reference>
<evidence type="ECO:0000313" key="5">
    <source>
        <dbReference type="Proteomes" id="UP001138802"/>
    </source>
</evidence>
<dbReference type="InterPro" id="IPR004843">
    <property type="entry name" value="Calcineurin-like_PHP"/>
</dbReference>
<dbReference type="AlphaFoldDB" id="A0A9X0WKC7"/>
<protein>
    <recommendedName>
        <fullName evidence="3">Calcineurin-like phosphoesterase domain-containing protein</fullName>
    </recommendedName>
</protein>
<accession>A0A9X0WKC7</accession>